<evidence type="ECO:0000313" key="5">
    <source>
        <dbReference type="EMBL" id="KAJ9161723.1"/>
    </source>
</evidence>
<organism evidence="5 6">
    <name type="scientific">Coniochaeta hoffmannii</name>
    <dbReference type="NCBI Taxonomy" id="91930"/>
    <lineage>
        <taxon>Eukaryota</taxon>
        <taxon>Fungi</taxon>
        <taxon>Dikarya</taxon>
        <taxon>Ascomycota</taxon>
        <taxon>Pezizomycotina</taxon>
        <taxon>Sordariomycetes</taxon>
        <taxon>Sordariomycetidae</taxon>
        <taxon>Coniochaetales</taxon>
        <taxon>Coniochaetaceae</taxon>
        <taxon>Coniochaeta</taxon>
    </lineage>
</organism>
<name>A0AA38SJH0_9PEZI</name>
<evidence type="ECO:0000313" key="6">
    <source>
        <dbReference type="Proteomes" id="UP001174691"/>
    </source>
</evidence>
<dbReference type="InterPro" id="IPR051013">
    <property type="entry name" value="MBL_superfamily_lactonases"/>
</dbReference>
<evidence type="ECO:0000256" key="4">
    <source>
        <dbReference type="ARBA" id="ARBA00022833"/>
    </source>
</evidence>
<reference evidence="5" key="1">
    <citation type="submission" date="2022-07" db="EMBL/GenBank/DDBJ databases">
        <title>Fungi with potential for degradation of polypropylene.</title>
        <authorList>
            <person name="Gostincar C."/>
        </authorList>
    </citation>
    <scope>NUCLEOTIDE SEQUENCE</scope>
    <source>
        <strain evidence="5">EXF-13287</strain>
    </source>
</reference>
<dbReference type="EMBL" id="JANBVN010000019">
    <property type="protein sequence ID" value="KAJ9161723.1"/>
    <property type="molecule type" value="Genomic_DNA"/>
</dbReference>
<evidence type="ECO:0000256" key="3">
    <source>
        <dbReference type="ARBA" id="ARBA00022801"/>
    </source>
</evidence>
<keyword evidence="4" id="KW-0862">Zinc</keyword>
<dbReference type="AlphaFoldDB" id="A0AA38SJH0"/>
<dbReference type="GO" id="GO:0046872">
    <property type="term" value="F:metal ion binding"/>
    <property type="evidence" value="ECO:0007669"/>
    <property type="project" value="UniProtKB-KW"/>
</dbReference>
<proteinExistence type="inferred from homology"/>
<dbReference type="Gene3D" id="3.60.15.10">
    <property type="entry name" value="Ribonuclease Z/Hydroxyacylglutathione hydrolase-like"/>
    <property type="match status" value="1"/>
</dbReference>
<dbReference type="InterPro" id="IPR036866">
    <property type="entry name" value="RibonucZ/Hydroxyglut_hydro"/>
</dbReference>
<comment type="caution">
    <text evidence="5">The sequence shown here is derived from an EMBL/GenBank/DDBJ whole genome shotgun (WGS) entry which is preliminary data.</text>
</comment>
<sequence length="335" mass="36935">MTSKALFDVPLGAAAQVSIIDSTLRITDIPTDYFMTPHVEGFDTFAPIPSWSFLVQSSTGQTALFDLGVPPDTDTFAPVIVDKLKKNGWTVEVKQHVADILKDNGFDPTDTLSSVRASKTPSCLPTLPTLNFQSRKATLGRNLREIEFSQQIKAGAFRAFNFFGDGSFYLLDTPGHAVGHLAGLARTTTKPDTFIMMGGDLCHHSAEIRPSPHLPIPAQVSFPLPDVLRSRMSRCPGGDLFQQLNVKRGRKPDEPFFDPVIGSDLRQAIDTIKKTQEADAQDDVLYIFAHDSSVLGAVELFPLPANQWKEKGWREKILWRFLEDLALPAVLADGQ</sequence>
<dbReference type="Proteomes" id="UP001174691">
    <property type="component" value="Unassembled WGS sequence"/>
</dbReference>
<dbReference type="GO" id="GO:0016787">
    <property type="term" value="F:hydrolase activity"/>
    <property type="evidence" value="ECO:0007669"/>
    <property type="project" value="UniProtKB-KW"/>
</dbReference>
<keyword evidence="3" id="KW-0378">Hydrolase</keyword>
<keyword evidence="2" id="KW-0479">Metal-binding</keyword>
<evidence type="ECO:0000256" key="2">
    <source>
        <dbReference type="ARBA" id="ARBA00022723"/>
    </source>
</evidence>
<gene>
    <name evidence="5" type="ORF">NKR19_g1939</name>
</gene>
<protein>
    <submittedName>
        <fullName evidence="5">Beta-lactamase-like protein</fullName>
    </submittedName>
</protein>
<comment type="similarity">
    <text evidence="1">Belongs to the metallo-beta-lactamase superfamily.</text>
</comment>
<evidence type="ECO:0000256" key="1">
    <source>
        <dbReference type="ARBA" id="ARBA00007749"/>
    </source>
</evidence>
<dbReference type="SUPFAM" id="SSF56281">
    <property type="entry name" value="Metallo-hydrolase/oxidoreductase"/>
    <property type="match status" value="1"/>
</dbReference>
<keyword evidence="6" id="KW-1185">Reference proteome</keyword>
<accession>A0AA38SJH0</accession>
<dbReference type="PANTHER" id="PTHR42978:SF5">
    <property type="entry name" value="METALLO-BETA-LACTAMASE DOMAIN-CONTAINING PROTEIN"/>
    <property type="match status" value="1"/>
</dbReference>
<dbReference type="PANTHER" id="PTHR42978">
    <property type="entry name" value="QUORUM-QUENCHING LACTONASE YTNP-RELATED-RELATED"/>
    <property type="match status" value="1"/>
</dbReference>